<accession>A0A6G0SUK5</accession>
<keyword evidence="2" id="KW-1185">Reference proteome</keyword>
<protein>
    <submittedName>
        <fullName evidence="1">Uncharacterized protein</fullName>
    </submittedName>
</protein>
<reference evidence="1 2" key="1">
    <citation type="submission" date="2019-08" db="EMBL/GenBank/DDBJ databases">
        <title>The genome of the soybean aphid Biotype 1, its phylome, world population structure and adaptation to the North American continent.</title>
        <authorList>
            <person name="Giordano R."/>
            <person name="Donthu R.K."/>
            <person name="Hernandez A.G."/>
            <person name="Wright C.L."/>
            <person name="Zimin A.V."/>
        </authorList>
    </citation>
    <scope>NUCLEOTIDE SEQUENCE [LARGE SCALE GENOMIC DNA]</scope>
    <source>
        <tissue evidence="1">Whole aphids</tissue>
    </source>
</reference>
<gene>
    <name evidence="1" type="ORF">AGLY_017563</name>
</gene>
<dbReference type="AlphaFoldDB" id="A0A6G0SUK5"/>
<evidence type="ECO:0000313" key="2">
    <source>
        <dbReference type="Proteomes" id="UP000475862"/>
    </source>
</evidence>
<dbReference type="OrthoDB" id="6612707at2759"/>
<evidence type="ECO:0000313" key="1">
    <source>
        <dbReference type="EMBL" id="KAE9522043.1"/>
    </source>
</evidence>
<comment type="caution">
    <text evidence="1">The sequence shown here is derived from an EMBL/GenBank/DDBJ whole genome shotgun (WGS) entry which is preliminary data.</text>
</comment>
<organism evidence="1 2">
    <name type="scientific">Aphis glycines</name>
    <name type="common">Soybean aphid</name>
    <dbReference type="NCBI Taxonomy" id="307491"/>
    <lineage>
        <taxon>Eukaryota</taxon>
        <taxon>Metazoa</taxon>
        <taxon>Ecdysozoa</taxon>
        <taxon>Arthropoda</taxon>
        <taxon>Hexapoda</taxon>
        <taxon>Insecta</taxon>
        <taxon>Pterygota</taxon>
        <taxon>Neoptera</taxon>
        <taxon>Paraneoptera</taxon>
        <taxon>Hemiptera</taxon>
        <taxon>Sternorrhyncha</taxon>
        <taxon>Aphidomorpha</taxon>
        <taxon>Aphidoidea</taxon>
        <taxon>Aphididae</taxon>
        <taxon>Aphidini</taxon>
        <taxon>Aphis</taxon>
        <taxon>Aphis</taxon>
    </lineage>
</organism>
<sequence>ANTLAARLFNAGLQKQLATDHPLLCLYRNVLNSTHPTQPETIDNYLATASRVLRYVQDKCNRENVPVHHWVVLLQKPDYIIEYLERREKCGQTASTTVAYLKVLKPLLERAMTVFHYQDPTFPKVNGVPDRGELDLIRYTADRLKSIFRGAGKKSNQETFNNKVMQKDSLPSFTLISEMVQTMRAELDDNLSLLEAVFNSTTAKVDVSSTVVEKKRTNTALAKLWRITTTTLAGILIIINKLRVGVVQHLKISEFEAADRKAGAETVIWACTHKNGHKTPATIVLDEDIMGYMDRYYMLRRKVSNTCVLNFFITNTGNPVTKFFDHLNLECVNRNIRLPGKDGRPGEILKINAGLIRKQLETAVSGEYDAAIKTKIAARLDHTEDTAKRHYYIPTGESSRMQQRAVASVTQTSGMKEYILLSIENFVDVHNAYYEMEPYEEFEKKIMSNTYVATIFPEAQFTLAMYEEVRRHVQETLMEPRAKAIAEEAHAANYKTNEFSISMLWTLLQALNKTSWLKDVNKAAMYRKVLPTLRRLNEGGSSAW</sequence>
<dbReference type="Proteomes" id="UP000475862">
    <property type="component" value="Unassembled WGS sequence"/>
</dbReference>
<proteinExistence type="predicted"/>
<name>A0A6G0SUK5_APHGL</name>
<dbReference type="EMBL" id="VYZN01001684">
    <property type="protein sequence ID" value="KAE9522043.1"/>
    <property type="molecule type" value="Genomic_DNA"/>
</dbReference>
<feature type="non-terminal residue" evidence="1">
    <location>
        <position position="1"/>
    </location>
</feature>